<dbReference type="RefSeq" id="WP_246454234.1">
    <property type="nucleotide sequence ID" value="NZ_CP054393.1"/>
</dbReference>
<evidence type="ECO:0000313" key="7">
    <source>
        <dbReference type="EMBL" id="QTX02768.1"/>
    </source>
</evidence>
<comment type="function">
    <text evidence="5">Responsible for synthesis of pseudouridine from uracil.</text>
</comment>
<comment type="catalytic activity">
    <reaction evidence="1 5">
        <text>a uridine in RNA = a pseudouridine in RNA</text>
        <dbReference type="Rhea" id="RHEA:48348"/>
        <dbReference type="Rhea" id="RHEA-COMP:12068"/>
        <dbReference type="Rhea" id="RHEA-COMP:12069"/>
        <dbReference type="ChEBI" id="CHEBI:65314"/>
        <dbReference type="ChEBI" id="CHEBI:65315"/>
    </reaction>
</comment>
<dbReference type="KEGG" id="pluf:LFWB_1980"/>
<dbReference type="AlphaFoldDB" id="A0A975ILW6"/>
<dbReference type="EC" id="5.4.99.-" evidence="5"/>
<dbReference type="PANTHER" id="PTHR21600">
    <property type="entry name" value="MITOCHONDRIAL RNA PSEUDOURIDINE SYNTHASE"/>
    <property type="match status" value="1"/>
</dbReference>
<evidence type="ECO:0000256" key="1">
    <source>
        <dbReference type="ARBA" id="ARBA00000073"/>
    </source>
</evidence>
<evidence type="ECO:0000313" key="8">
    <source>
        <dbReference type="Proteomes" id="UP000672038"/>
    </source>
</evidence>
<evidence type="ECO:0000256" key="4">
    <source>
        <dbReference type="PIRSR" id="PIRSR606225-1"/>
    </source>
</evidence>
<feature type="domain" description="RNA-binding S4" evidence="6">
    <location>
        <begin position="14"/>
        <end position="70"/>
    </location>
</feature>
<dbReference type="InterPro" id="IPR006145">
    <property type="entry name" value="PsdUridine_synth_RsuA/RluA"/>
</dbReference>
<dbReference type="Gene3D" id="3.30.2350.10">
    <property type="entry name" value="Pseudouridine synthase"/>
    <property type="match status" value="1"/>
</dbReference>
<dbReference type="CDD" id="cd00165">
    <property type="entry name" value="S4"/>
    <property type="match status" value="1"/>
</dbReference>
<dbReference type="Gene3D" id="3.10.290.10">
    <property type="entry name" value="RNA-binding S4 domain"/>
    <property type="match status" value="1"/>
</dbReference>
<dbReference type="GO" id="GO:0003723">
    <property type="term" value="F:RNA binding"/>
    <property type="evidence" value="ECO:0007669"/>
    <property type="project" value="InterPro"/>
</dbReference>
<comment type="similarity">
    <text evidence="2 5">Belongs to the pseudouridine synthase RluA family.</text>
</comment>
<evidence type="ECO:0000259" key="6">
    <source>
        <dbReference type="SMART" id="SM00363"/>
    </source>
</evidence>
<reference evidence="7" key="1">
    <citation type="submission" date="2020-06" db="EMBL/GenBank/DDBJ databases">
        <title>Complete genome sequence of Candidatus Phytoplasma luffae NCHU2019.</title>
        <authorList>
            <person name="Cho S.-T."/>
            <person name="Tan C.-M."/>
            <person name="Li J.-R."/>
            <person name="Chien Y.-Y."/>
            <person name="Chiu Y.-C."/>
            <person name="Yang J.-Y."/>
            <person name="Kuo C.-H."/>
        </authorList>
    </citation>
    <scope>NUCLEOTIDE SEQUENCE</scope>
    <source>
        <strain evidence="7">NCHU2019</strain>
    </source>
</reference>
<keyword evidence="8" id="KW-1185">Reference proteome</keyword>
<gene>
    <name evidence="7" type="primary">rluA</name>
    <name evidence="7" type="ORF">LFWB_1980</name>
</gene>
<evidence type="ECO:0000256" key="5">
    <source>
        <dbReference type="RuleBase" id="RU362028"/>
    </source>
</evidence>
<proteinExistence type="inferred from homology"/>
<dbReference type="PROSITE" id="PS01129">
    <property type="entry name" value="PSI_RLU"/>
    <property type="match status" value="1"/>
</dbReference>
<dbReference type="GO" id="GO:0000455">
    <property type="term" value="P:enzyme-directed rRNA pseudouridine synthesis"/>
    <property type="evidence" value="ECO:0007669"/>
    <property type="project" value="TreeGrafter"/>
</dbReference>
<protein>
    <recommendedName>
        <fullName evidence="5">Pseudouridine synthase</fullName>
        <ecNumber evidence="5">5.4.99.-</ecNumber>
    </recommendedName>
</protein>
<dbReference type="InterPro" id="IPR006224">
    <property type="entry name" value="PsdUridine_synth_RluA-like_CS"/>
</dbReference>
<organism evidence="7 8">
    <name type="scientific">Loofah witches'-broom phytoplasma</name>
    <dbReference type="NCBI Taxonomy" id="35773"/>
    <lineage>
        <taxon>Bacteria</taxon>
        <taxon>Bacillati</taxon>
        <taxon>Mycoplasmatota</taxon>
        <taxon>Mollicutes</taxon>
        <taxon>Acholeplasmatales</taxon>
        <taxon>Acholeplasmataceae</taxon>
        <taxon>Candidatus Phytoplasma</taxon>
        <taxon>16SrVIII (Loofah witches'-broom group)</taxon>
    </lineage>
</organism>
<accession>A0A975ILW6</accession>
<keyword evidence="3 5" id="KW-0413">Isomerase</keyword>
<dbReference type="InterPro" id="IPR002942">
    <property type="entry name" value="S4_RNA-bd"/>
</dbReference>
<feature type="active site" evidence="4">
    <location>
        <position position="137"/>
    </location>
</feature>
<dbReference type="InterPro" id="IPR050188">
    <property type="entry name" value="RluA_PseudoU_synthase"/>
</dbReference>
<sequence>MIKEFVVEKKNRNLRLDFFLAKQFNISRNICHSFINSNKVLVNDKVVKKSHLLKENDVIKTPIIEKNSISNIFEPINLNLDIVYEDNYLLIINKPYDLIVHPSLSYSGVTLINGLRYQIKDFLCSHPLRPGIIHRLDKNTTGLIIVGKTNEVVERMQNLIRQRKIQRIYWSLVYGFLGHEYGTIDIPIKRSISDYYKMTVSKEGKRAITHFKTLEKFKDISLLELKLETGRTHQIRVHLSYLKHPIVGDTLYGRENQLLNKQLLHAKKINFIHPFTDENLEFEIPLPIHFQEFLKKLKSE</sequence>
<evidence type="ECO:0000256" key="2">
    <source>
        <dbReference type="ARBA" id="ARBA00010876"/>
    </source>
</evidence>
<name>A0A975ILW6_LOWBP</name>
<dbReference type="Pfam" id="PF00849">
    <property type="entry name" value="PseudoU_synth_2"/>
    <property type="match status" value="1"/>
</dbReference>
<dbReference type="Pfam" id="PF01479">
    <property type="entry name" value="S4"/>
    <property type="match status" value="1"/>
</dbReference>
<dbReference type="Proteomes" id="UP000672038">
    <property type="component" value="Chromosome"/>
</dbReference>
<dbReference type="InterPro" id="IPR036986">
    <property type="entry name" value="S4_RNA-bd_sf"/>
</dbReference>
<dbReference type="InterPro" id="IPR006225">
    <property type="entry name" value="PsdUridine_synth_RluC/D"/>
</dbReference>
<dbReference type="PANTHER" id="PTHR21600:SF44">
    <property type="entry name" value="RIBOSOMAL LARGE SUBUNIT PSEUDOURIDINE SYNTHASE D"/>
    <property type="match status" value="1"/>
</dbReference>
<dbReference type="GO" id="GO:0120159">
    <property type="term" value="F:rRNA pseudouridine synthase activity"/>
    <property type="evidence" value="ECO:0007669"/>
    <property type="project" value="UniProtKB-ARBA"/>
</dbReference>
<evidence type="ECO:0000256" key="3">
    <source>
        <dbReference type="ARBA" id="ARBA00023235"/>
    </source>
</evidence>
<dbReference type="SMART" id="SM00363">
    <property type="entry name" value="S4"/>
    <property type="match status" value="1"/>
</dbReference>
<dbReference type="SUPFAM" id="SSF55174">
    <property type="entry name" value="Alpha-L RNA-binding motif"/>
    <property type="match status" value="1"/>
</dbReference>
<dbReference type="CDD" id="cd02869">
    <property type="entry name" value="PseudoU_synth_RluA_like"/>
    <property type="match status" value="1"/>
</dbReference>
<dbReference type="InterPro" id="IPR020103">
    <property type="entry name" value="PsdUridine_synth_cat_dom_sf"/>
</dbReference>
<dbReference type="EMBL" id="CP054393">
    <property type="protein sequence ID" value="QTX02768.1"/>
    <property type="molecule type" value="Genomic_DNA"/>
</dbReference>
<dbReference type="SUPFAM" id="SSF55120">
    <property type="entry name" value="Pseudouridine synthase"/>
    <property type="match status" value="1"/>
</dbReference>
<dbReference type="NCBIfam" id="TIGR00005">
    <property type="entry name" value="rluA_subfam"/>
    <property type="match status" value="1"/>
</dbReference>